<evidence type="ECO:0000313" key="4">
    <source>
        <dbReference type="Proteomes" id="UP000316852"/>
    </source>
</evidence>
<comment type="caution">
    <text evidence="3">The sequence shown here is derived from an EMBL/GenBank/DDBJ whole genome shotgun (WGS) entry which is preliminary data.</text>
</comment>
<evidence type="ECO:0000256" key="2">
    <source>
        <dbReference type="SAM" id="MobiDB-lite"/>
    </source>
</evidence>
<protein>
    <submittedName>
        <fullName evidence="3">Uncharacterized protein</fullName>
    </submittedName>
</protein>
<dbReference type="Proteomes" id="UP000316852">
    <property type="component" value="Unassembled WGS sequence"/>
</dbReference>
<keyword evidence="1" id="KW-0175">Coiled coil</keyword>
<gene>
    <name evidence="3" type="ORF">E6K76_11510</name>
</gene>
<accession>A0A538T0B1</accession>
<dbReference type="AlphaFoldDB" id="A0A538T0B1"/>
<evidence type="ECO:0000313" key="3">
    <source>
        <dbReference type="EMBL" id="TMQ57055.1"/>
    </source>
</evidence>
<organism evidence="3 4">
    <name type="scientific">Eiseniibacteriota bacterium</name>
    <dbReference type="NCBI Taxonomy" id="2212470"/>
    <lineage>
        <taxon>Bacteria</taxon>
        <taxon>Candidatus Eiseniibacteriota</taxon>
    </lineage>
</organism>
<dbReference type="EMBL" id="VBOW01000070">
    <property type="protein sequence ID" value="TMQ57055.1"/>
    <property type="molecule type" value="Genomic_DNA"/>
</dbReference>
<proteinExistence type="predicted"/>
<sequence length="292" mass="31582">MAIIDKLKLWWDAKRASAVSALGLVLTLGIAAAGCGSKQETAKGQTLIVSKQDTIKGQVFIVTQGRENVKLGLVTVALFSEAAVRDHIAARQAVANANRAALPSKVSEAKAALETAQAKYENALRVANAQEAAFDKRLAEYESVLEEIQVGKAGARESLDKPPSPESLRVRAHSSRLAEERSLKEVRRRAGALVALQSGSEVWDSGAYYFSDLPMPLATAQTDADGEFLIKVPPQGHFVLAARAQRHVFGATEDYFWLVRIPENARQGTKILLSNNTLTRADSPLSLIHTTK</sequence>
<dbReference type="PROSITE" id="PS51257">
    <property type="entry name" value="PROKAR_LIPOPROTEIN"/>
    <property type="match status" value="1"/>
</dbReference>
<dbReference type="Gene3D" id="6.10.250.2200">
    <property type="match status" value="1"/>
</dbReference>
<name>A0A538T0B1_UNCEI</name>
<reference evidence="3 4" key="1">
    <citation type="journal article" date="2019" name="Nat. Microbiol.">
        <title>Mediterranean grassland soil C-N compound turnover is dependent on rainfall and depth, and is mediated by genomically divergent microorganisms.</title>
        <authorList>
            <person name="Diamond S."/>
            <person name="Andeer P.F."/>
            <person name="Li Z."/>
            <person name="Crits-Christoph A."/>
            <person name="Burstein D."/>
            <person name="Anantharaman K."/>
            <person name="Lane K.R."/>
            <person name="Thomas B.C."/>
            <person name="Pan C."/>
            <person name="Northen T.R."/>
            <person name="Banfield J.F."/>
        </authorList>
    </citation>
    <scope>NUCLEOTIDE SEQUENCE [LARGE SCALE GENOMIC DNA]</scope>
    <source>
        <strain evidence="3">WS_6</strain>
    </source>
</reference>
<feature type="region of interest" description="Disordered" evidence="2">
    <location>
        <begin position="154"/>
        <end position="173"/>
    </location>
</feature>
<feature type="coiled-coil region" evidence="1">
    <location>
        <begin position="106"/>
        <end position="133"/>
    </location>
</feature>
<evidence type="ECO:0000256" key="1">
    <source>
        <dbReference type="SAM" id="Coils"/>
    </source>
</evidence>